<feature type="compositionally biased region" description="Basic and acidic residues" evidence="1">
    <location>
        <begin position="37"/>
        <end position="80"/>
    </location>
</feature>
<reference evidence="2" key="1">
    <citation type="journal article" date="2014" name="Nat. Genet.">
        <title>Genome and transcriptome of the porcine whipworm Trichuris suis.</title>
        <authorList>
            <person name="Jex A.R."/>
            <person name="Nejsum P."/>
            <person name="Schwarz E.M."/>
            <person name="Hu L."/>
            <person name="Young N.D."/>
            <person name="Hall R.S."/>
            <person name="Korhonen P.K."/>
            <person name="Liao S."/>
            <person name="Thamsborg S."/>
            <person name="Xia J."/>
            <person name="Xu P."/>
            <person name="Wang S."/>
            <person name="Scheerlinck J.P."/>
            <person name="Hofmann A."/>
            <person name="Sternberg P.W."/>
            <person name="Wang J."/>
            <person name="Gasser R.B."/>
        </authorList>
    </citation>
    <scope>NUCLEOTIDE SEQUENCE [LARGE SCALE GENOMIC DNA]</scope>
    <source>
        <strain evidence="2">DCEP-RM93F</strain>
    </source>
</reference>
<name>A0A085NGB6_9BILA</name>
<accession>A0A085NGB6</accession>
<evidence type="ECO:0000313" key="2">
    <source>
        <dbReference type="EMBL" id="KFD68512.1"/>
    </source>
</evidence>
<organism evidence="2">
    <name type="scientific">Trichuris suis</name>
    <name type="common">pig whipworm</name>
    <dbReference type="NCBI Taxonomy" id="68888"/>
    <lineage>
        <taxon>Eukaryota</taxon>
        <taxon>Metazoa</taxon>
        <taxon>Ecdysozoa</taxon>
        <taxon>Nematoda</taxon>
        <taxon>Enoplea</taxon>
        <taxon>Dorylaimia</taxon>
        <taxon>Trichinellida</taxon>
        <taxon>Trichuridae</taxon>
        <taxon>Trichuris</taxon>
    </lineage>
</organism>
<dbReference type="EMBL" id="KL367504">
    <property type="protein sequence ID" value="KFD68512.1"/>
    <property type="molecule type" value="Genomic_DNA"/>
</dbReference>
<sequence length="97" mass="11055">MNRDKGVDISNIWTNLVNNQISVKNQTNAFRINHNGQKKEDSSHDGPKKEDSSHYGQKKEDLSHNGQKKEDSSWHADRARSKNSLMIKAAQQSKQPI</sequence>
<proteinExistence type="predicted"/>
<dbReference type="Proteomes" id="UP000030758">
    <property type="component" value="Unassembled WGS sequence"/>
</dbReference>
<dbReference type="AlphaFoldDB" id="A0A085NGB6"/>
<evidence type="ECO:0000256" key="1">
    <source>
        <dbReference type="SAM" id="MobiDB-lite"/>
    </source>
</evidence>
<feature type="region of interest" description="Disordered" evidence="1">
    <location>
        <begin position="27"/>
        <end position="97"/>
    </location>
</feature>
<gene>
    <name evidence="2" type="ORF">M514_09362</name>
</gene>
<protein>
    <submittedName>
        <fullName evidence="2">Uncharacterized protein</fullName>
    </submittedName>
</protein>